<dbReference type="InterPro" id="IPR007219">
    <property type="entry name" value="XnlR_reg_dom"/>
</dbReference>
<evidence type="ECO:0000256" key="2">
    <source>
        <dbReference type="ARBA" id="ARBA00022723"/>
    </source>
</evidence>
<feature type="region of interest" description="Disordered" evidence="6">
    <location>
        <begin position="1"/>
        <end position="20"/>
    </location>
</feature>
<evidence type="ECO:0000256" key="3">
    <source>
        <dbReference type="ARBA" id="ARBA00023015"/>
    </source>
</evidence>
<dbReference type="InterPro" id="IPR001138">
    <property type="entry name" value="Zn2Cys6_DnaBD"/>
</dbReference>
<keyword evidence="9" id="KW-1185">Reference proteome</keyword>
<evidence type="ECO:0000256" key="4">
    <source>
        <dbReference type="ARBA" id="ARBA00023163"/>
    </source>
</evidence>
<reference evidence="8 9" key="1">
    <citation type="journal article" date="2019" name="Nat. Ecol. Evol.">
        <title>Megaphylogeny resolves global patterns of mushroom evolution.</title>
        <authorList>
            <person name="Varga T."/>
            <person name="Krizsan K."/>
            <person name="Foldi C."/>
            <person name="Dima B."/>
            <person name="Sanchez-Garcia M."/>
            <person name="Sanchez-Ramirez S."/>
            <person name="Szollosi G.J."/>
            <person name="Szarkandi J.G."/>
            <person name="Papp V."/>
            <person name="Albert L."/>
            <person name="Andreopoulos W."/>
            <person name="Angelini C."/>
            <person name="Antonin V."/>
            <person name="Barry K.W."/>
            <person name="Bougher N.L."/>
            <person name="Buchanan P."/>
            <person name="Buyck B."/>
            <person name="Bense V."/>
            <person name="Catcheside P."/>
            <person name="Chovatia M."/>
            <person name="Cooper J."/>
            <person name="Damon W."/>
            <person name="Desjardin D."/>
            <person name="Finy P."/>
            <person name="Geml J."/>
            <person name="Haridas S."/>
            <person name="Hughes K."/>
            <person name="Justo A."/>
            <person name="Karasinski D."/>
            <person name="Kautmanova I."/>
            <person name="Kiss B."/>
            <person name="Kocsube S."/>
            <person name="Kotiranta H."/>
            <person name="LaButti K.M."/>
            <person name="Lechner B.E."/>
            <person name="Liimatainen K."/>
            <person name="Lipzen A."/>
            <person name="Lukacs Z."/>
            <person name="Mihaltcheva S."/>
            <person name="Morgado L.N."/>
            <person name="Niskanen T."/>
            <person name="Noordeloos M.E."/>
            <person name="Ohm R.A."/>
            <person name="Ortiz-Santana B."/>
            <person name="Ovrebo C."/>
            <person name="Racz N."/>
            <person name="Riley R."/>
            <person name="Savchenko A."/>
            <person name="Shiryaev A."/>
            <person name="Soop K."/>
            <person name="Spirin V."/>
            <person name="Szebenyi C."/>
            <person name="Tomsovsky M."/>
            <person name="Tulloss R.E."/>
            <person name="Uehling J."/>
            <person name="Grigoriev I.V."/>
            <person name="Vagvolgyi C."/>
            <person name="Papp T."/>
            <person name="Martin F.M."/>
            <person name="Miettinen O."/>
            <person name="Hibbett D.S."/>
            <person name="Nagy L.G."/>
        </authorList>
    </citation>
    <scope>NUCLEOTIDE SEQUENCE [LARGE SCALE GENOMIC DNA]</scope>
    <source>
        <strain evidence="8 9">CBS 309.79</strain>
    </source>
</reference>
<dbReference type="InterPro" id="IPR050815">
    <property type="entry name" value="TF_fung"/>
</dbReference>
<dbReference type="GO" id="GO:0005634">
    <property type="term" value="C:nucleus"/>
    <property type="evidence" value="ECO:0007669"/>
    <property type="project" value="UniProtKB-SubCell"/>
</dbReference>
<dbReference type="Gene3D" id="4.10.240.10">
    <property type="entry name" value="Zn(2)-C6 fungal-type DNA-binding domain"/>
    <property type="match status" value="1"/>
</dbReference>
<evidence type="ECO:0000313" key="8">
    <source>
        <dbReference type="EMBL" id="TFL01504.1"/>
    </source>
</evidence>
<dbReference type="Proteomes" id="UP000305067">
    <property type="component" value="Unassembled WGS sequence"/>
</dbReference>
<accession>A0A5C3QSZ9</accession>
<keyword evidence="5" id="KW-0539">Nucleus</keyword>
<dbReference type="EMBL" id="ML178824">
    <property type="protein sequence ID" value="TFL01504.1"/>
    <property type="molecule type" value="Genomic_DNA"/>
</dbReference>
<evidence type="ECO:0000256" key="1">
    <source>
        <dbReference type="ARBA" id="ARBA00004123"/>
    </source>
</evidence>
<dbReference type="GO" id="GO:0006351">
    <property type="term" value="P:DNA-templated transcription"/>
    <property type="evidence" value="ECO:0007669"/>
    <property type="project" value="InterPro"/>
</dbReference>
<dbReference type="GO" id="GO:0003677">
    <property type="term" value="F:DNA binding"/>
    <property type="evidence" value="ECO:0007669"/>
    <property type="project" value="InterPro"/>
</dbReference>
<protein>
    <recommendedName>
        <fullName evidence="7">Xylanolytic transcriptional activator regulatory domain-containing protein</fullName>
    </recommendedName>
</protein>
<dbReference type="GO" id="GO:0008270">
    <property type="term" value="F:zinc ion binding"/>
    <property type="evidence" value="ECO:0007669"/>
    <property type="project" value="InterPro"/>
</dbReference>
<keyword evidence="3" id="KW-0805">Transcription regulation</keyword>
<dbReference type="AlphaFoldDB" id="A0A5C3QSZ9"/>
<organism evidence="8 9">
    <name type="scientific">Pterulicium gracile</name>
    <dbReference type="NCBI Taxonomy" id="1884261"/>
    <lineage>
        <taxon>Eukaryota</taxon>
        <taxon>Fungi</taxon>
        <taxon>Dikarya</taxon>
        <taxon>Basidiomycota</taxon>
        <taxon>Agaricomycotina</taxon>
        <taxon>Agaricomycetes</taxon>
        <taxon>Agaricomycetidae</taxon>
        <taxon>Agaricales</taxon>
        <taxon>Pleurotineae</taxon>
        <taxon>Pterulaceae</taxon>
        <taxon>Pterulicium</taxon>
    </lineage>
</organism>
<dbReference type="STRING" id="1884261.A0A5C3QSZ9"/>
<sequence length="604" mass="66260">MTSPFAVRGPSRRAASRDMMKPLKRGQACVNCRSLKIVRNYSPCFLQHSLTTQPLLIFQKCDGAKPNCGPCTKNPRTGTCEYTEDIANSRTRALEETVAHLQARILELEHPVLSVNTATLASSLPSHDPSAGPSKVEGWRVDILPSSPYPSESKLLHPSSPPSSSSSIHSVIDFENLPFALTESLFTTFLPVAFELGFFLDTQRFRASCALPSTTPDHCKPTAALLAAVYLMGAHLTSHESISKQEPAFLRHASQQTSVALQDSHPHRIIQNLQAQVLLAYYFFRNSRYIEAKCHTSVAVSITLACGLHRLRPLAASSSPGGLISDVDSYLPPPVDDLELGERINAFWTVFTLHKYIAVAMDPPSSICGAFEAPGIRIDTPWPLDLAEYQQCSTSNLYGNATVRNFLNDLPNHVESTSSLALLSKAAIIYHRAAHLAGQWTTAFGSRESQAYMTAFSSLDALNEKYKNSVESLGNPRDPTFVLAHALSHAATIKMHRPFAANDYQSNSRCMSAARSVIDITSQVADRSCINPIYGTLWMDSCMILAGELSRVRSLQWNLQADLGTNNSKDLSSWLESGLATMSAHAQTSPLIYLQLNRVHEALM</sequence>
<comment type="subcellular location">
    <subcellularLocation>
        <location evidence="1">Nucleus</location>
    </subcellularLocation>
</comment>
<gene>
    <name evidence="8" type="ORF">BDV98DRAFT_618621</name>
</gene>
<dbReference type="CDD" id="cd00067">
    <property type="entry name" value="GAL4"/>
    <property type="match status" value="1"/>
</dbReference>
<evidence type="ECO:0000256" key="6">
    <source>
        <dbReference type="SAM" id="MobiDB-lite"/>
    </source>
</evidence>
<keyword evidence="4" id="KW-0804">Transcription</keyword>
<evidence type="ECO:0000259" key="7">
    <source>
        <dbReference type="Pfam" id="PF04082"/>
    </source>
</evidence>
<dbReference type="Pfam" id="PF04082">
    <property type="entry name" value="Fungal_trans"/>
    <property type="match status" value="1"/>
</dbReference>
<dbReference type="OrthoDB" id="2309723at2759"/>
<evidence type="ECO:0000256" key="5">
    <source>
        <dbReference type="ARBA" id="ARBA00023242"/>
    </source>
</evidence>
<evidence type="ECO:0000313" key="9">
    <source>
        <dbReference type="Proteomes" id="UP000305067"/>
    </source>
</evidence>
<dbReference type="PANTHER" id="PTHR47338">
    <property type="entry name" value="ZN(II)2CYS6 TRANSCRIPTION FACTOR (EUROFUNG)-RELATED"/>
    <property type="match status" value="1"/>
</dbReference>
<dbReference type="GO" id="GO:0000981">
    <property type="term" value="F:DNA-binding transcription factor activity, RNA polymerase II-specific"/>
    <property type="evidence" value="ECO:0007669"/>
    <property type="project" value="InterPro"/>
</dbReference>
<proteinExistence type="predicted"/>
<dbReference type="InterPro" id="IPR036864">
    <property type="entry name" value="Zn2-C6_fun-type_DNA-bd_sf"/>
</dbReference>
<dbReference type="PANTHER" id="PTHR47338:SF29">
    <property type="entry name" value="ZN(2)-C6 FUNGAL-TYPE DOMAIN-CONTAINING PROTEIN"/>
    <property type="match status" value="1"/>
</dbReference>
<name>A0A5C3QSZ9_9AGAR</name>
<keyword evidence="2" id="KW-0479">Metal-binding</keyword>
<feature type="domain" description="Xylanolytic transcriptional activator regulatory" evidence="7">
    <location>
        <begin position="220"/>
        <end position="425"/>
    </location>
</feature>
<dbReference type="CDD" id="cd12148">
    <property type="entry name" value="fungal_TF_MHR"/>
    <property type="match status" value="1"/>
</dbReference>